<dbReference type="EMBL" id="JAALAA010000012">
    <property type="protein sequence ID" value="NGN94157.1"/>
    <property type="molecule type" value="Genomic_DNA"/>
</dbReference>
<name>A0A6M1RCY9_9ACTN</name>
<reference evidence="1 2" key="1">
    <citation type="submission" date="2020-02" db="EMBL/GenBank/DDBJ databases">
        <title>Whole-genome analyses of novel actinobacteria.</title>
        <authorList>
            <person name="Sahin N."/>
        </authorList>
    </citation>
    <scope>NUCLEOTIDE SEQUENCE [LARGE SCALE GENOMIC DNA]</scope>
    <source>
        <strain evidence="1 2">KC13</strain>
    </source>
</reference>
<accession>A0A6M1RCY9</accession>
<dbReference type="AlphaFoldDB" id="A0A6M1RCY9"/>
<sequence>MRRLAMLILGGAVAAAGVGCGSDSSVDYGLYSNNHGENPAMEKKVITVDSTERIQQNQQLGLTSEGTIKGEAPGILLRVIVQDVFETSFTDGTQTPPGSRVMAVEIQVVNAGSRVFNGSPAAGTTVIDASGKKYKSQPSTVSVDGGEVFPNPFGLQPRDQRTALVPFVVPVGVNIKQVEFQIDKGGESGLWRVP</sequence>
<gene>
    <name evidence="1" type="ORF">G5C66_15585</name>
</gene>
<keyword evidence="2" id="KW-1185">Reference proteome</keyword>
<protein>
    <recommendedName>
        <fullName evidence="3">DUF4352 domain-containing protein</fullName>
    </recommendedName>
</protein>
<dbReference type="PROSITE" id="PS51257">
    <property type="entry name" value="PROKAR_LIPOPROTEIN"/>
    <property type="match status" value="1"/>
</dbReference>
<dbReference type="Proteomes" id="UP000483261">
    <property type="component" value="Unassembled WGS sequence"/>
</dbReference>
<evidence type="ECO:0008006" key="3">
    <source>
        <dbReference type="Google" id="ProtNLM"/>
    </source>
</evidence>
<organism evidence="1 2">
    <name type="scientific">Nocardioides turkmenicus</name>
    <dbReference type="NCBI Taxonomy" id="2711220"/>
    <lineage>
        <taxon>Bacteria</taxon>
        <taxon>Bacillati</taxon>
        <taxon>Actinomycetota</taxon>
        <taxon>Actinomycetes</taxon>
        <taxon>Propionibacteriales</taxon>
        <taxon>Nocardioidaceae</taxon>
        <taxon>Nocardioides</taxon>
    </lineage>
</organism>
<comment type="caution">
    <text evidence="1">The sequence shown here is derived from an EMBL/GenBank/DDBJ whole genome shotgun (WGS) entry which is preliminary data.</text>
</comment>
<evidence type="ECO:0000313" key="1">
    <source>
        <dbReference type="EMBL" id="NGN94157.1"/>
    </source>
</evidence>
<evidence type="ECO:0000313" key="2">
    <source>
        <dbReference type="Proteomes" id="UP000483261"/>
    </source>
</evidence>
<dbReference type="RefSeq" id="WP_165111874.1">
    <property type="nucleotide sequence ID" value="NZ_JAALAA010000012.1"/>
</dbReference>
<proteinExistence type="predicted"/>